<dbReference type="AlphaFoldDB" id="B0CAU5"/>
<accession>B0CAU5</accession>
<name>B0CAU5_ACAM1</name>
<keyword evidence="1" id="KW-1133">Transmembrane helix</keyword>
<evidence type="ECO:0000313" key="2">
    <source>
        <dbReference type="EMBL" id="ABW30296.1"/>
    </source>
</evidence>
<gene>
    <name evidence="2" type="ordered locus">AM1_5338</name>
</gene>
<reference evidence="2 3" key="1">
    <citation type="journal article" date="2008" name="Proc. Natl. Acad. Sci. U.S.A.">
        <title>Niche adaptation and genome expansion in the chlorophyll d-producing cyanobacterium Acaryochloris marina.</title>
        <authorList>
            <person name="Swingley W.D."/>
            <person name="Chen M."/>
            <person name="Cheung P.C."/>
            <person name="Conrad A.L."/>
            <person name="Dejesa L.C."/>
            <person name="Hao J."/>
            <person name="Honchak B.M."/>
            <person name="Karbach L.E."/>
            <person name="Kurdoglu A."/>
            <person name="Lahiri S."/>
            <person name="Mastrian S.D."/>
            <person name="Miyashita H."/>
            <person name="Page L."/>
            <person name="Ramakrishna P."/>
            <person name="Satoh S."/>
            <person name="Sattley W.M."/>
            <person name="Shimada Y."/>
            <person name="Taylor H.L."/>
            <person name="Tomo T."/>
            <person name="Tsuchiya T."/>
            <person name="Wang Z.T."/>
            <person name="Raymond J."/>
            <person name="Mimuro M."/>
            <person name="Blankenship R.E."/>
            <person name="Touchman J.W."/>
        </authorList>
    </citation>
    <scope>NUCLEOTIDE SEQUENCE [LARGE SCALE GENOMIC DNA]</scope>
    <source>
        <strain evidence="3">MBIC 11017</strain>
    </source>
</reference>
<protein>
    <submittedName>
        <fullName evidence="2">Uncharacterized protein</fullName>
    </submittedName>
</protein>
<feature type="transmembrane region" description="Helical" evidence="1">
    <location>
        <begin position="20"/>
        <end position="42"/>
    </location>
</feature>
<keyword evidence="1" id="KW-0812">Transmembrane</keyword>
<dbReference type="KEGG" id="amr:AM1_5338"/>
<sequence>MGFKEMYSHTQSSSSDRILGASLAAFSILAVGFSAFVVGYTLTRSSLQENTANANAVVHEGVVPHEGTLWQDVGQ</sequence>
<dbReference type="eggNOG" id="ENOG5033H43">
    <property type="taxonomic scope" value="Bacteria"/>
</dbReference>
<organism evidence="2 3">
    <name type="scientific">Acaryochloris marina (strain MBIC 11017)</name>
    <dbReference type="NCBI Taxonomy" id="329726"/>
    <lineage>
        <taxon>Bacteria</taxon>
        <taxon>Bacillati</taxon>
        <taxon>Cyanobacteriota</taxon>
        <taxon>Cyanophyceae</taxon>
        <taxon>Acaryochloridales</taxon>
        <taxon>Acaryochloridaceae</taxon>
        <taxon>Acaryochloris</taxon>
    </lineage>
</organism>
<evidence type="ECO:0000313" key="3">
    <source>
        <dbReference type="Proteomes" id="UP000000268"/>
    </source>
</evidence>
<evidence type="ECO:0000256" key="1">
    <source>
        <dbReference type="SAM" id="Phobius"/>
    </source>
</evidence>
<dbReference type="HOGENOM" id="CLU_2662585_0_0_3"/>
<proteinExistence type="predicted"/>
<keyword evidence="1" id="KW-0472">Membrane</keyword>
<dbReference type="EMBL" id="CP000828">
    <property type="protein sequence ID" value="ABW30296.1"/>
    <property type="molecule type" value="Genomic_DNA"/>
</dbReference>
<dbReference type="Proteomes" id="UP000000268">
    <property type="component" value="Chromosome"/>
</dbReference>
<keyword evidence="3" id="KW-1185">Reference proteome</keyword>